<reference evidence="3 4" key="1">
    <citation type="journal article" date="2014" name="PLoS Genet.">
        <title>Phylogenetically driven sequencing of extremely halophilic archaea reveals strategies for static and dynamic osmo-response.</title>
        <authorList>
            <person name="Becker E.A."/>
            <person name="Seitzer P.M."/>
            <person name="Tritt A."/>
            <person name="Larsen D."/>
            <person name="Krusor M."/>
            <person name="Yao A.I."/>
            <person name="Wu D."/>
            <person name="Madern D."/>
            <person name="Eisen J.A."/>
            <person name="Darling A.E."/>
            <person name="Facciotti M.T."/>
        </authorList>
    </citation>
    <scope>NUCLEOTIDE SEQUENCE [LARGE SCALE GENOMIC DNA]</scope>
    <source>
        <strain evidence="3 4">DSM 15624</strain>
    </source>
</reference>
<sequence length="393" mass="41828">MYLTPTAHGQVDRSRTTSSGLEPRCTAYIFFDNTVITKNDSVYRSEEHGIRIVRTETERADSGGPMSHRTSTWTRFGFVRRYPFDLAAVSIGAVVAYLLVTGESGNGGLRLLATLPLALFLPGYGLGSVLFPADKREDRETAATTADARPRGIDAIERLGLAFVLSLTIAPLVVLVLAVTSWGLTTTSVAAGLAGIAVCLAQLGVVRRLRTPAPQRFTVSPLAGLKRLRRNGRAAATVSTVVLVVAIGTAVGALLVGFLFPVSGGGFTELALYNETADGEIVADLPSEVEAGESVPVVVEIENREGEDRTYTAVVQQQVLEDGEVVERTELRRIETTVPAGETESGERAIAPTADAGETVRISVLLYEDEPPSTPTNDNAAESTHFWVTVTGG</sequence>
<dbReference type="Pfam" id="PF07760">
    <property type="entry name" value="DUF1616"/>
    <property type="match status" value="1"/>
</dbReference>
<feature type="transmembrane region" description="Helical" evidence="1">
    <location>
        <begin position="112"/>
        <end position="131"/>
    </location>
</feature>
<keyword evidence="4" id="KW-1185">Reference proteome</keyword>
<feature type="transmembrane region" description="Helical" evidence="1">
    <location>
        <begin position="188"/>
        <end position="206"/>
    </location>
</feature>
<gene>
    <name evidence="3" type="ORF">C488_01334</name>
</gene>
<dbReference type="AlphaFoldDB" id="L9Z9J2"/>
<evidence type="ECO:0000259" key="2">
    <source>
        <dbReference type="Pfam" id="PF07760"/>
    </source>
</evidence>
<proteinExistence type="predicted"/>
<keyword evidence="1" id="KW-1133">Transmembrane helix</keyword>
<evidence type="ECO:0000313" key="3">
    <source>
        <dbReference type="EMBL" id="ELY81838.1"/>
    </source>
</evidence>
<dbReference type="PATRIC" id="fig|797303.5.peg.276"/>
<dbReference type="InterPro" id="IPR011674">
    <property type="entry name" value="DUF1616"/>
</dbReference>
<feature type="domain" description="DUF1616" evidence="2">
    <location>
        <begin position="90"/>
        <end position="389"/>
    </location>
</feature>
<feature type="transmembrane region" description="Helical" evidence="1">
    <location>
        <begin position="159"/>
        <end position="182"/>
    </location>
</feature>
<name>L9Z9J2_NATP1</name>
<keyword evidence="1" id="KW-0812">Transmembrane</keyword>
<organism evidence="3 4">
    <name type="scientific">Natrinema pellirubrum (strain DSM 15624 / CIP 106293 / JCM 10476 / NCIMB 786 / 157)</name>
    <dbReference type="NCBI Taxonomy" id="797303"/>
    <lineage>
        <taxon>Archaea</taxon>
        <taxon>Methanobacteriati</taxon>
        <taxon>Methanobacteriota</taxon>
        <taxon>Stenosarchaea group</taxon>
        <taxon>Halobacteria</taxon>
        <taxon>Halobacteriales</taxon>
        <taxon>Natrialbaceae</taxon>
        <taxon>Natrinema</taxon>
    </lineage>
</organism>
<feature type="transmembrane region" description="Helical" evidence="1">
    <location>
        <begin position="82"/>
        <end position="100"/>
    </location>
</feature>
<protein>
    <recommendedName>
        <fullName evidence="2">DUF1616 domain-containing protein</fullName>
    </recommendedName>
</protein>
<comment type="caution">
    <text evidence="3">The sequence shown here is derived from an EMBL/GenBank/DDBJ whole genome shotgun (WGS) entry which is preliminary data.</text>
</comment>
<evidence type="ECO:0000313" key="4">
    <source>
        <dbReference type="Proteomes" id="UP000011593"/>
    </source>
</evidence>
<accession>L9Z9J2</accession>
<dbReference type="Proteomes" id="UP000011593">
    <property type="component" value="Unassembled WGS sequence"/>
</dbReference>
<evidence type="ECO:0000256" key="1">
    <source>
        <dbReference type="SAM" id="Phobius"/>
    </source>
</evidence>
<keyword evidence="1" id="KW-0472">Membrane</keyword>
<dbReference type="EMBL" id="AOIE01000004">
    <property type="protein sequence ID" value="ELY81838.1"/>
    <property type="molecule type" value="Genomic_DNA"/>
</dbReference>
<feature type="transmembrane region" description="Helical" evidence="1">
    <location>
        <begin position="234"/>
        <end position="260"/>
    </location>
</feature>